<keyword evidence="2" id="KW-1185">Reference proteome</keyword>
<evidence type="ECO:0000313" key="2">
    <source>
        <dbReference type="Proteomes" id="UP000694888"/>
    </source>
</evidence>
<name>A0ABM1A325_APLCA</name>
<dbReference type="Pfam" id="PF12422">
    <property type="entry name" value="Condensin2nSMC"/>
    <property type="match status" value="1"/>
</dbReference>
<feature type="region of interest" description="Disordered" evidence="1">
    <location>
        <begin position="580"/>
        <end position="665"/>
    </location>
</feature>
<dbReference type="InterPro" id="IPR016024">
    <property type="entry name" value="ARM-type_fold"/>
</dbReference>
<gene>
    <name evidence="3" type="primary">LOC101861293</name>
</gene>
<sequence length="1297" mass="144298">MPSAARAELISASEKDVDQLTLITKRLSDESKLQDTLSEFSKRQLEDFWDAVLLICMSTILDCETEEKDLKQAANVLGCITTLAGATVENLQQMRKKEEETAEDVAVPHSLQEAVIILHGVLPTLTSEMSKLKNKMSCLFEEWWTYKFPCREEVMGNTIVYLITRSTQPKSSQRDVSRVWAVHKVLSAIDLSAESSNLLMSLLLSCLHHHQFVTTAPGLRFLVHLFTLSPQLTEQFHRAVKNGLHATPKSWHSKYGEIYFRAWQKSPDENRLKIEQGCIQDLMYRAVHSQRGGQQSTASILFRVLSYIHKQKTQRGVEQMLNQLYEPILWRSLMVSNCDVRVNAASIMFDVFPLQNPGLNVQQADQTLQRQFDVMHSLLSDSVAEVRLVAVKGVGRVLSLYWELIPAQVIQGLVTTLVQELAFDVSSPVVREAVIKVMHQLCDNHLCILMLKKVLPGLRNFVHDTSEKVRAAMFDLLLKVKGLRAIKFWSIVPVEHILSRLEIDTPPIARRIMKLITASFVPVDQPPAEQIERCLTLIKGNPGAARQFFVHLPQHLPVQECAKYITLLCRYALETVRQQQQQTDDSVADRSDNSDSSRDASRLSDDKNETPSGSKRARRKSSSRAGGKEGQSGRESGTAGQSSVANADMQHSSGSDGAGNGEDQSDGAVMLRGVVEAMYLMYTGIAEKLDAGQEAGLKDGLTKKLCITVRELMASSQDPNLDTALVALAGHLPSRSLPLVSQNLVKRLKNSGSGADRQRLDSAVMVKSLVLWGQAGSVLDMVRESFCQLIEGGENRESSSNKEKKGAEIEESKKKKKAKKVVGFAVEKEATIEPKVAMTWLVEMLTQAECQPILVRRHMEDLNSVLKAMRPILEKLTALLCDDDRRVGNSAVEESLMVQVFTTYLRLLAFVGVNGHLFEGGKGRDMDAVAKAIKEDVCKSLDEVLSWTGEVLLEKLRNSSKDTLLHQCEVVGQLIAVVLKMSRCLLMVDAYNQGLFDRLVDVCTSLTALDFPCLPTDVMHGVLACLYQMSQVRNSSQRKTNMANVEGDDGSNSNNDDATGNNRNNNNKLISVVNSCLCRILDSLHTASADREEEEKEMEDEEDRSGEGEGGTKRSRTSTSTTSPPHPHPLLVESAVFAEIFQELTCSGRDVEQVEKLHAAMLRCIIRDLLVASEEDRLGGGQESSQPPTPLPPPPPLSATLLAAVKKRSSNKRTFLEEVERRLTSETERCDIHSLHAMTFLVCTFKSYGGQFVPRSLERSICQLLSQVTANGMDEDVFRDVKRLVQNMTDSWESLVD</sequence>
<protein>
    <submittedName>
        <fullName evidence="3">Condensin-2 complex subunit G2</fullName>
    </submittedName>
</protein>
<dbReference type="PANTHER" id="PTHR16199">
    <property type="entry name" value="CONDENSIN-2 COMPLEX SUBUNIT G2"/>
    <property type="match status" value="1"/>
</dbReference>
<feature type="region of interest" description="Disordered" evidence="1">
    <location>
        <begin position="1088"/>
        <end position="1129"/>
    </location>
</feature>
<proteinExistence type="predicted"/>
<dbReference type="Gene3D" id="1.25.10.10">
    <property type="entry name" value="Leucine-rich Repeat Variant"/>
    <property type="match status" value="1"/>
</dbReference>
<feature type="region of interest" description="Disordered" evidence="1">
    <location>
        <begin position="1037"/>
        <end position="1066"/>
    </location>
</feature>
<evidence type="ECO:0000256" key="1">
    <source>
        <dbReference type="SAM" id="MobiDB-lite"/>
    </source>
</evidence>
<dbReference type="InterPro" id="IPR011989">
    <property type="entry name" value="ARM-like"/>
</dbReference>
<dbReference type="Proteomes" id="UP000694888">
    <property type="component" value="Unplaced"/>
</dbReference>
<feature type="compositionally biased region" description="Polar residues" evidence="1">
    <location>
        <begin position="633"/>
        <end position="655"/>
    </location>
</feature>
<evidence type="ECO:0000313" key="3">
    <source>
        <dbReference type="RefSeq" id="XP_012939840.1"/>
    </source>
</evidence>
<feature type="compositionally biased region" description="Acidic residues" evidence="1">
    <location>
        <begin position="1091"/>
        <end position="1104"/>
    </location>
</feature>
<feature type="region of interest" description="Disordered" evidence="1">
    <location>
        <begin position="1176"/>
        <end position="1197"/>
    </location>
</feature>
<feature type="compositionally biased region" description="Basic and acidic residues" evidence="1">
    <location>
        <begin position="587"/>
        <end position="609"/>
    </location>
</feature>
<dbReference type="PANTHER" id="PTHR16199:SF4">
    <property type="entry name" value="CONDENSIN-2 COMPLEX SUBUNIT G2"/>
    <property type="match status" value="1"/>
</dbReference>
<feature type="compositionally biased region" description="Pro residues" evidence="1">
    <location>
        <begin position="1187"/>
        <end position="1197"/>
    </location>
</feature>
<dbReference type="InterPro" id="IPR024741">
    <property type="entry name" value="Condensin2_G2"/>
</dbReference>
<dbReference type="RefSeq" id="XP_012939840.1">
    <property type="nucleotide sequence ID" value="XM_013084386.2"/>
</dbReference>
<feature type="compositionally biased region" description="Low complexity" evidence="1">
    <location>
        <begin position="1050"/>
        <end position="1066"/>
    </location>
</feature>
<dbReference type="SUPFAM" id="SSF48371">
    <property type="entry name" value="ARM repeat"/>
    <property type="match status" value="1"/>
</dbReference>
<accession>A0ABM1A325</accession>
<organism evidence="2 3">
    <name type="scientific">Aplysia californica</name>
    <name type="common">California sea hare</name>
    <dbReference type="NCBI Taxonomy" id="6500"/>
    <lineage>
        <taxon>Eukaryota</taxon>
        <taxon>Metazoa</taxon>
        <taxon>Spiralia</taxon>
        <taxon>Lophotrochozoa</taxon>
        <taxon>Mollusca</taxon>
        <taxon>Gastropoda</taxon>
        <taxon>Heterobranchia</taxon>
        <taxon>Euthyneura</taxon>
        <taxon>Tectipleura</taxon>
        <taxon>Aplysiida</taxon>
        <taxon>Aplysioidea</taxon>
        <taxon>Aplysiidae</taxon>
        <taxon>Aplysia</taxon>
    </lineage>
</organism>
<dbReference type="GeneID" id="101861293"/>
<reference evidence="3" key="1">
    <citation type="submission" date="2025-08" db="UniProtKB">
        <authorList>
            <consortium name="RefSeq"/>
        </authorList>
    </citation>
    <scope>IDENTIFICATION</scope>
</reference>